<reference evidence="3" key="1">
    <citation type="submission" date="2020-05" db="EMBL/GenBank/DDBJ databases">
        <title>High-Quality Genomes of Partial-Nitritation/Anammox System by Hierarchical Clustering Based Hybrid Assembly.</title>
        <authorList>
            <person name="Liu L."/>
            <person name="Wang Y."/>
            <person name="Che Y."/>
            <person name="Chen Y."/>
            <person name="Xia Y."/>
            <person name="Luo R."/>
            <person name="Cheng S.H."/>
            <person name="Zheng C."/>
            <person name="Zhang T."/>
        </authorList>
    </citation>
    <scope>NUCLEOTIDE SEQUENCE</scope>
    <source>
        <strain evidence="3">H1_PAT1</strain>
    </source>
</reference>
<dbReference type="Proteomes" id="UP000710385">
    <property type="component" value="Unassembled WGS sequence"/>
</dbReference>
<sequence>MRNFIRLVALAAMFSVGIPSWFGGVPMALAKNGGEMRITVDAADAKRLRAALDGKDCPAELEKFKELNTIAREAYAALASQCGVASSKPEDLKKKPKPPGEKPVAPPTPKKPKIVIVECVGDAVPNQAKGVCECPQPKLGEGYDGPVAAQEMRKKDGSVLGFCAVTYDDVLKMHAEIDKRLKEHCDSADFDADFDAPAPVKKERAALKGECGRTKSYLYEVLEWKRSFEAKGKPPLTASSWWLMVTRVEDNTQRIEAIEKRLDDLEAKVGTHDEALANLCEPKEGQTLPEACKKARQDFLAGVFPGGMSPRVGVSFAPVLRLDSGGRHTWGGQIDVGFIGWGKDRKAGLLVRGFAGYGRGWEPNADHLLVGGGLGYVAPLNDEKTTRLIVGGWLGGEPSFPSNAAFNAMGELGLEFAPKGAGLGFGAYFGGGYSAISAEIDGRSQHGDGFALAPRLGVFGEW</sequence>
<dbReference type="EMBL" id="JABTTY010000001">
    <property type="protein sequence ID" value="MBE7524959.1"/>
    <property type="molecule type" value="Genomic_DNA"/>
</dbReference>
<evidence type="ECO:0000313" key="3">
    <source>
        <dbReference type="EMBL" id="MBE7524959.1"/>
    </source>
</evidence>
<accession>A0A928TPU3</accession>
<evidence type="ECO:0000256" key="1">
    <source>
        <dbReference type="SAM" id="Coils"/>
    </source>
</evidence>
<protein>
    <submittedName>
        <fullName evidence="3">Uncharacterized protein</fullName>
    </submittedName>
</protein>
<dbReference type="AlphaFoldDB" id="A0A928TPU3"/>
<name>A0A928TPU3_UNCKA</name>
<gene>
    <name evidence="3" type="ORF">HS096_00985</name>
</gene>
<evidence type="ECO:0000256" key="2">
    <source>
        <dbReference type="SAM" id="MobiDB-lite"/>
    </source>
</evidence>
<keyword evidence="1" id="KW-0175">Coiled coil</keyword>
<proteinExistence type="predicted"/>
<feature type="coiled-coil region" evidence="1">
    <location>
        <begin position="248"/>
        <end position="275"/>
    </location>
</feature>
<feature type="region of interest" description="Disordered" evidence="2">
    <location>
        <begin position="87"/>
        <end position="109"/>
    </location>
</feature>
<organism evidence="3 4">
    <name type="scientific">candidate division WWE3 bacterium</name>
    <dbReference type="NCBI Taxonomy" id="2053526"/>
    <lineage>
        <taxon>Bacteria</taxon>
        <taxon>Katanobacteria</taxon>
    </lineage>
</organism>
<comment type="caution">
    <text evidence="3">The sequence shown here is derived from an EMBL/GenBank/DDBJ whole genome shotgun (WGS) entry which is preliminary data.</text>
</comment>
<evidence type="ECO:0000313" key="4">
    <source>
        <dbReference type="Proteomes" id="UP000710385"/>
    </source>
</evidence>